<proteinExistence type="predicted"/>
<evidence type="ECO:0000313" key="1">
    <source>
        <dbReference type="EMBL" id="CAJ0938561.1"/>
    </source>
</evidence>
<dbReference type="PROSITE" id="PS51257">
    <property type="entry name" value="PROKAR_LIPOPROTEIN"/>
    <property type="match status" value="1"/>
</dbReference>
<protein>
    <submittedName>
        <fullName evidence="1">Uncharacterized protein</fullName>
    </submittedName>
</protein>
<comment type="caution">
    <text evidence="1">The sequence shown here is derived from an EMBL/GenBank/DDBJ whole genome shotgun (WGS) entry which is preliminary data.</text>
</comment>
<dbReference type="EMBL" id="CAUEEQ010014562">
    <property type="protein sequence ID" value="CAJ0938561.1"/>
    <property type="molecule type" value="Genomic_DNA"/>
</dbReference>
<organism evidence="1 2">
    <name type="scientific">Ranitomeya imitator</name>
    <name type="common">mimic poison frog</name>
    <dbReference type="NCBI Taxonomy" id="111125"/>
    <lineage>
        <taxon>Eukaryota</taxon>
        <taxon>Metazoa</taxon>
        <taxon>Chordata</taxon>
        <taxon>Craniata</taxon>
        <taxon>Vertebrata</taxon>
        <taxon>Euteleostomi</taxon>
        <taxon>Amphibia</taxon>
        <taxon>Batrachia</taxon>
        <taxon>Anura</taxon>
        <taxon>Neobatrachia</taxon>
        <taxon>Hyloidea</taxon>
        <taxon>Dendrobatidae</taxon>
        <taxon>Dendrobatinae</taxon>
        <taxon>Ranitomeya</taxon>
    </lineage>
</organism>
<gene>
    <name evidence="1" type="ORF">RIMI_LOCUS7622715</name>
</gene>
<accession>A0ABN9LC67</accession>
<reference evidence="1" key="1">
    <citation type="submission" date="2023-07" db="EMBL/GenBank/DDBJ databases">
        <authorList>
            <person name="Stuckert A."/>
        </authorList>
    </citation>
    <scope>NUCLEOTIDE SEQUENCE</scope>
</reference>
<sequence length="66" mass="7754">MMKYKFASSGITTISGASHILQSCKKTNSHFLDCPAVELFLYYFYNYQKRFLYHWAATLTTKKIFV</sequence>
<keyword evidence="2" id="KW-1185">Reference proteome</keyword>
<name>A0ABN9LC67_9NEOB</name>
<evidence type="ECO:0000313" key="2">
    <source>
        <dbReference type="Proteomes" id="UP001176940"/>
    </source>
</evidence>
<dbReference type="Proteomes" id="UP001176940">
    <property type="component" value="Unassembled WGS sequence"/>
</dbReference>